<gene>
    <name evidence="1" type="ORF">OVN521_LOCUS23438</name>
</gene>
<dbReference type="InterPro" id="IPR046960">
    <property type="entry name" value="PPR_At4g14850-like_plant"/>
</dbReference>
<evidence type="ECO:0000313" key="1">
    <source>
        <dbReference type="EMBL" id="CAF4148011.1"/>
    </source>
</evidence>
<evidence type="ECO:0008006" key="3">
    <source>
        <dbReference type="Google" id="ProtNLM"/>
    </source>
</evidence>
<dbReference type="GO" id="GO:0009451">
    <property type="term" value="P:RNA modification"/>
    <property type="evidence" value="ECO:0007669"/>
    <property type="project" value="InterPro"/>
</dbReference>
<dbReference type="GO" id="GO:0003723">
    <property type="term" value="F:RNA binding"/>
    <property type="evidence" value="ECO:0007669"/>
    <property type="project" value="InterPro"/>
</dbReference>
<evidence type="ECO:0000313" key="2">
    <source>
        <dbReference type="Proteomes" id="UP000663866"/>
    </source>
</evidence>
<reference evidence="1" key="1">
    <citation type="submission" date="2021-02" db="EMBL/GenBank/DDBJ databases">
        <authorList>
            <person name="Nowell W R."/>
        </authorList>
    </citation>
    <scope>NUCLEOTIDE SEQUENCE</scope>
</reference>
<dbReference type="Gene3D" id="1.25.40.10">
    <property type="entry name" value="Tetratricopeptide repeat domain"/>
    <property type="match status" value="1"/>
</dbReference>
<organism evidence="1 2">
    <name type="scientific">Rotaria magnacalcarata</name>
    <dbReference type="NCBI Taxonomy" id="392030"/>
    <lineage>
        <taxon>Eukaryota</taxon>
        <taxon>Metazoa</taxon>
        <taxon>Spiralia</taxon>
        <taxon>Gnathifera</taxon>
        <taxon>Rotifera</taxon>
        <taxon>Eurotatoria</taxon>
        <taxon>Bdelloidea</taxon>
        <taxon>Philodinida</taxon>
        <taxon>Philodinidae</taxon>
        <taxon>Rotaria</taxon>
    </lineage>
</organism>
<accession>A0A819XTP9</accession>
<dbReference type="AlphaFoldDB" id="A0A819XTP9"/>
<dbReference type="Proteomes" id="UP000663866">
    <property type="component" value="Unassembled WGS sequence"/>
</dbReference>
<dbReference type="PANTHER" id="PTHR47926:SF342">
    <property type="entry name" value="TETRATRICOPEPTIDE-LIKE HELICAL DOMAIN-CONTAINING PROTEIN-RELATED"/>
    <property type="match status" value="1"/>
</dbReference>
<sequence length="157" mass="17573">MKLLNDKKQFEKALAIFDQYGISNILTLSNFTITQVLKACAHMGDLQRGKVIHNLIASKTENDIYVSSTLIHMYVHCADIASAQSLFDSTKNKTPQMYGMMMKNALMKCGDVAHAESLFYSSKEKGLSSYGVMMKGINRLNIFDNAELVMSQLFISL</sequence>
<comment type="caution">
    <text evidence="1">The sequence shown here is derived from an EMBL/GenBank/DDBJ whole genome shotgun (WGS) entry which is preliminary data.</text>
</comment>
<dbReference type="PANTHER" id="PTHR47926">
    <property type="entry name" value="PENTATRICOPEPTIDE REPEAT-CONTAINING PROTEIN"/>
    <property type="match status" value="1"/>
</dbReference>
<name>A0A819XTP9_9BILA</name>
<proteinExistence type="predicted"/>
<dbReference type="EMBL" id="CAJOBG010005312">
    <property type="protein sequence ID" value="CAF4148011.1"/>
    <property type="molecule type" value="Genomic_DNA"/>
</dbReference>
<protein>
    <recommendedName>
        <fullName evidence="3">Pentatricopeptide repeat-containing protein</fullName>
    </recommendedName>
</protein>
<dbReference type="InterPro" id="IPR011990">
    <property type="entry name" value="TPR-like_helical_dom_sf"/>
</dbReference>
<keyword evidence="2" id="KW-1185">Reference proteome</keyword>